<evidence type="ECO:0000256" key="8">
    <source>
        <dbReference type="ARBA" id="ARBA00023244"/>
    </source>
</evidence>
<dbReference type="RefSeq" id="WP_397082124.1">
    <property type="nucleotide sequence ID" value="NZ_JBITGY010000004.1"/>
</dbReference>
<protein>
    <recommendedName>
        <fullName evidence="5 11">Delta-aminolevulinic acid dehydratase</fullName>
        <ecNumber evidence="4 11">4.2.1.24</ecNumber>
    </recommendedName>
</protein>
<comment type="catalytic activity">
    <reaction evidence="10 11">
        <text>2 5-aminolevulinate = porphobilinogen + 2 H2O + H(+)</text>
        <dbReference type="Rhea" id="RHEA:24064"/>
        <dbReference type="ChEBI" id="CHEBI:15377"/>
        <dbReference type="ChEBI" id="CHEBI:15378"/>
        <dbReference type="ChEBI" id="CHEBI:58126"/>
        <dbReference type="ChEBI" id="CHEBI:356416"/>
        <dbReference type="EC" id="4.2.1.24"/>
    </reaction>
</comment>
<dbReference type="Pfam" id="PF00490">
    <property type="entry name" value="ALAD"/>
    <property type="match status" value="1"/>
</dbReference>
<dbReference type="SUPFAM" id="SSF51569">
    <property type="entry name" value="Aldolase"/>
    <property type="match status" value="2"/>
</dbReference>
<evidence type="ECO:0000256" key="6">
    <source>
        <dbReference type="ARBA" id="ARBA00023133"/>
    </source>
</evidence>
<comment type="subunit">
    <text evidence="3 11">Homooctamer.</text>
</comment>
<dbReference type="EMBL" id="JBITGY010000004">
    <property type="protein sequence ID" value="MFI6498891.1"/>
    <property type="molecule type" value="Genomic_DNA"/>
</dbReference>
<comment type="function">
    <text evidence="9">Catalyzes an early step in the biosynthesis of tetrapyrroles. Binds two molecules of 5-aminolevulinate per subunit, each at a distinct site, and catalyzes their condensation to form porphobilinogen.</text>
</comment>
<dbReference type="PROSITE" id="PS00169">
    <property type="entry name" value="D_ALA_DEHYDRATASE"/>
    <property type="match status" value="1"/>
</dbReference>
<evidence type="ECO:0000256" key="2">
    <source>
        <dbReference type="ARBA" id="ARBA00008055"/>
    </source>
</evidence>
<comment type="pathway">
    <text evidence="1">Porphyrin-containing compound metabolism; protoporphyrin-IX biosynthesis; coproporphyrinogen-III from 5-aminolevulinate: step 1/4.</text>
</comment>
<keyword evidence="8 11" id="KW-0627">Porphyrin biosynthesis</keyword>
<proteinExistence type="inferred from homology"/>
<dbReference type="InterPro" id="IPR013785">
    <property type="entry name" value="Aldolase_TIM"/>
</dbReference>
<accession>A0ABW7YSL0</accession>
<keyword evidence="7 11" id="KW-0456">Lyase</keyword>
<gene>
    <name evidence="13" type="ORF">ACIBG2_15990</name>
</gene>
<dbReference type="PANTHER" id="PTHR11458:SF0">
    <property type="entry name" value="DELTA-AMINOLEVULINIC ACID DEHYDRATASE"/>
    <property type="match status" value="1"/>
</dbReference>
<keyword evidence="14" id="KW-1185">Reference proteome</keyword>
<comment type="similarity">
    <text evidence="2">Belongs to the ALAD family.</text>
</comment>
<name>A0ABW7YSL0_9ACTN</name>
<feature type="region of interest" description="Disordered" evidence="12">
    <location>
        <begin position="1"/>
        <end position="22"/>
    </location>
</feature>
<dbReference type="Proteomes" id="UP001612741">
    <property type="component" value="Unassembled WGS sequence"/>
</dbReference>
<evidence type="ECO:0000313" key="13">
    <source>
        <dbReference type="EMBL" id="MFI6498891.1"/>
    </source>
</evidence>
<sequence>MSSGIGRRRPRRLRRTPALRGLAAEHQVSPGDLVLPLFVKEGITDPVPVPSMPGVVQHTAESAPAGGDRAGHQLSPANAREALREVALDLEEGADAVMVKPALGYLDVVRQVADAADVPVAAYQVSGEYAMLEAAAAHGWLDRRRAVAESLLSIRRAGADLVITYWALEAAEELLR</sequence>
<evidence type="ECO:0000256" key="9">
    <source>
        <dbReference type="ARBA" id="ARBA00025628"/>
    </source>
</evidence>
<feature type="compositionally biased region" description="Basic residues" evidence="12">
    <location>
        <begin position="1"/>
        <end position="17"/>
    </location>
</feature>
<dbReference type="InterPro" id="IPR030656">
    <property type="entry name" value="ALAD_AS"/>
</dbReference>
<evidence type="ECO:0000256" key="3">
    <source>
        <dbReference type="ARBA" id="ARBA00011823"/>
    </source>
</evidence>
<evidence type="ECO:0000256" key="11">
    <source>
        <dbReference type="RuleBase" id="RU000515"/>
    </source>
</evidence>
<evidence type="ECO:0000256" key="7">
    <source>
        <dbReference type="ARBA" id="ARBA00023239"/>
    </source>
</evidence>
<keyword evidence="6" id="KW-0350">Heme biosynthesis</keyword>
<evidence type="ECO:0000313" key="14">
    <source>
        <dbReference type="Proteomes" id="UP001612741"/>
    </source>
</evidence>
<dbReference type="PANTHER" id="PTHR11458">
    <property type="entry name" value="DELTA-AMINOLEVULINIC ACID DEHYDRATASE"/>
    <property type="match status" value="1"/>
</dbReference>
<organism evidence="13 14">
    <name type="scientific">Nonomuraea typhae</name>
    <dbReference type="NCBI Taxonomy" id="2603600"/>
    <lineage>
        <taxon>Bacteria</taxon>
        <taxon>Bacillati</taxon>
        <taxon>Actinomycetota</taxon>
        <taxon>Actinomycetes</taxon>
        <taxon>Streptosporangiales</taxon>
        <taxon>Streptosporangiaceae</taxon>
        <taxon>Nonomuraea</taxon>
    </lineage>
</organism>
<evidence type="ECO:0000256" key="4">
    <source>
        <dbReference type="ARBA" id="ARBA00012053"/>
    </source>
</evidence>
<evidence type="ECO:0000256" key="5">
    <source>
        <dbReference type="ARBA" id="ARBA00020771"/>
    </source>
</evidence>
<dbReference type="Gene3D" id="3.20.20.70">
    <property type="entry name" value="Aldolase class I"/>
    <property type="match status" value="2"/>
</dbReference>
<evidence type="ECO:0000256" key="10">
    <source>
        <dbReference type="ARBA" id="ARBA00047651"/>
    </source>
</evidence>
<evidence type="ECO:0000256" key="1">
    <source>
        <dbReference type="ARBA" id="ARBA00004694"/>
    </source>
</evidence>
<dbReference type="SMART" id="SM01004">
    <property type="entry name" value="ALAD"/>
    <property type="match status" value="1"/>
</dbReference>
<evidence type="ECO:0000256" key="12">
    <source>
        <dbReference type="SAM" id="MobiDB-lite"/>
    </source>
</evidence>
<reference evidence="13 14" key="1">
    <citation type="submission" date="2024-10" db="EMBL/GenBank/DDBJ databases">
        <title>The Natural Products Discovery Center: Release of the First 8490 Sequenced Strains for Exploring Actinobacteria Biosynthetic Diversity.</title>
        <authorList>
            <person name="Kalkreuter E."/>
            <person name="Kautsar S.A."/>
            <person name="Yang D."/>
            <person name="Bader C.D."/>
            <person name="Teijaro C.N."/>
            <person name="Fluegel L."/>
            <person name="Davis C.M."/>
            <person name="Simpson J.R."/>
            <person name="Lauterbach L."/>
            <person name="Steele A.D."/>
            <person name="Gui C."/>
            <person name="Meng S."/>
            <person name="Li G."/>
            <person name="Viehrig K."/>
            <person name="Ye F."/>
            <person name="Su P."/>
            <person name="Kiefer A.F."/>
            <person name="Nichols A."/>
            <person name="Cepeda A.J."/>
            <person name="Yan W."/>
            <person name="Fan B."/>
            <person name="Jiang Y."/>
            <person name="Adhikari A."/>
            <person name="Zheng C.-J."/>
            <person name="Schuster L."/>
            <person name="Cowan T.M."/>
            <person name="Smanski M.J."/>
            <person name="Chevrette M.G."/>
            <person name="De Carvalho L.P.S."/>
            <person name="Shen B."/>
        </authorList>
    </citation>
    <scope>NUCLEOTIDE SEQUENCE [LARGE SCALE GENOMIC DNA]</scope>
    <source>
        <strain evidence="13 14">NPDC050545</strain>
    </source>
</reference>
<dbReference type="EC" id="4.2.1.24" evidence="4 11"/>
<comment type="caution">
    <text evidence="13">The sequence shown here is derived from an EMBL/GenBank/DDBJ whole genome shotgun (WGS) entry which is preliminary data.</text>
</comment>
<dbReference type="InterPro" id="IPR001731">
    <property type="entry name" value="ALAD"/>
</dbReference>